<feature type="transmembrane region" description="Helical" evidence="8">
    <location>
        <begin position="209"/>
        <end position="231"/>
    </location>
</feature>
<comment type="similarity">
    <text evidence="2">Belongs to the major facilitator superfamily. Sugar transporter (TC 2.A.1.1) family.</text>
</comment>
<feature type="transmembrane region" description="Helical" evidence="8">
    <location>
        <begin position="406"/>
        <end position="428"/>
    </location>
</feature>
<evidence type="ECO:0000256" key="4">
    <source>
        <dbReference type="ARBA" id="ARBA00022692"/>
    </source>
</evidence>
<dbReference type="InterPro" id="IPR005828">
    <property type="entry name" value="MFS_sugar_transport-like"/>
</dbReference>
<evidence type="ECO:0000256" key="2">
    <source>
        <dbReference type="ARBA" id="ARBA00010992"/>
    </source>
</evidence>
<dbReference type="GO" id="GO:0016020">
    <property type="term" value="C:membrane"/>
    <property type="evidence" value="ECO:0007669"/>
    <property type="project" value="UniProtKB-SubCell"/>
</dbReference>
<evidence type="ECO:0000256" key="6">
    <source>
        <dbReference type="ARBA" id="ARBA00023136"/>
    </source>
</evidence>
<evidence type="ECO:0000313" key="11">
    <source>
        <dbReference type="Proteomes" id="UP000807716"/>
    </source>
</evidence>
<gene>
    <name evidence="10" type="ORF">DFQ27_007330</name>
</gene>
<feature type="transmembrane region" description="Helical" evidence="8">
    <location>
        <begin position="149"/>
        <end position="169"/>
    </location>
</feature>
<feature type="compositionally biased region" description="Gly residues" evidence="7">
    <location>
        <begin position="287"/>
        <end position="296"/>
    </location>
</feature>
<dbReference type="InterPro" id="IPR005829">
    <property type="entry name" value="Sugar_transporter_CS"/>
</dbReference>
<evidence type="ECO:0000256" key="5">
    <source>
        <dbReference type="ARBA" id="ARBA00022989"/>
    </source>
</evidence>
<keyword evidence="5 8" id="KW-1133">Transmembrane helix</keyword>
<evidence type="ECO:0000259" key="9">
    <source>
        <dbReference type="PROSITE" id="PS50850"/>
    </source>
</evidence>
<dbReference type="PRINTS" id="PR00171">
    <property type="entry name" value="SUGRTRNSPORT"/>
</dbReference>
<dbReference type="Pfam" id="PF00083">
    <property type="entry name" value="Sugar_tr"/>
    <property type="match status" value="2"/>
</dbReference>
<accession>A0A9P6PT84</accession>
<dbReference type="PROSITE" id="PS50850">
    <property type="entry name" value="MFS"/>
    <property type="match status" value="1"/>
</dbReference>
<keyword evidence="4 8" id="KW-0812">Transmembrane</keyword>
<dbReference type="EMBL" id="JAAAJB010000571">
    <property type="protein sequence ID" value="KAG0253586.1"/>
    <property type="molecule type" value="Genomic_DNA"/>
</dbReference>
<dbReference type="InterPro" id="IPR020846">
    <property type="entry name" value="MFS_dom"/>
</dbReference>
<dbReference type="InterPro" id="IPR045263">
    <property type="entry name" value="GLUT"/>
</dbReference>
<dbReference type="Gene3D" id="1.20.1250.20">
    <property type="entry name" value="MFS general substrate transporter like domains"/>
    <property type="match status" value="2"/>
</dbReference>
<name>A0A9P6PT84_9FUNG</name>
<dbReference type="Proteomes" id="UP000807716">
    <property type="component" value="Unassembled WGS sequence"/>
</dbReference>
<proteinExistence type="inferred from homology"/>
<feature type="transmembrane region" description="Helical" evidence="8">
    <location>
        <begin position="435"/>
        <end position="455"/>
    </location>
</feature>
<evidence type="ECO:0000256" key="8">
    <source>
        <dbReference type="SAM" id="Phobius"/>
    </source>
</evidence>
<evidence type="ECO:0000256" key="1">
    <source>
        <dbReference type="ARBA" id="ARBA00004141"/>
    </source>
</evidence>
<dbReference type="SUPFAM" id="SSF103473">
    <property type="entry name" value="MFS general substrate transporter"/>
    <property type="match status" value="1"/>
</dbReference>
<feature type="domain" description="Major facilitator superfamily (MFS) profile" evidence="9">
    <location>
        <begin position="9"/>
        <end position="551"/>
    </location>
</feature>
<feature type="transmembrane region" description="Helical" evidence="8">
    <location>
        <begin position="181"/>
        <end position="203"/>
    </location>
</feature>
<dbReference type="PANTHER" id="PTHR23503">
    <property type="entry name" value="SOLUTE CARRIER FAMILY 2"/>
    <property type="match status" value="1"/>
</dbReference>
<comment type="caution">
    <text evidence="10">The sequence shown here is derived from an EMBL/GenBank/DDBJ whole genome shotgun (WGS) entry which is preliminary data.</text>
</comment>
<comment type="subcellular location">
    <subcellularLocation>
        <location evidence="1">Membrane</location>
        <topology evidence="1">Multi-pass membrane protein</topology>
    </subcellularLocation>
</comment>
<dbReference type="PROSITE" id="PS00217">
    <property type="entry name" value="SUGAR_TRANSPORT_2"/>
    <property type="match status" value="1"/>
</dbReference>
<evidence type="ECO:0000256" key="7">
    <source>
        <dbReference type="SAM" id="MobiDB-lite"/>
    </source>
</evidence>
<dbReference type="GO" id="GO:0015149">
    <property type="term" value="F:hexose transmembrane transporter activity"/>
    <property type="evidence" value="ECO:0007669"/>
    <property type="project" value="TreeGrafter"/>
</dbReference>
<protein>
    <recommendedName>
        <fullName evidence="9">Major facilitator superfamily (MFS) profile domain-containing protein</fullName>
    </recommendedName>
</protein>
<dbReference type="OrthoDB" id="4540492at2759"/>
<dbReference type="PANTHER" id="PTHR23503:SF8">
    <property type="entry name" value="FACILITATED GLUCOSE TRANSPORTER PROTEIN 1"/>
    <property type="match status" value="1"/>
</dbReference>
<feature type="transmembrane region" description="Helical" evidence="8">
    <location>
        <begin position="523"/>
        <end position="544"/>
    </location>
</feature>
<keyword evidence="11" id="KW-1185">Reference proteome</keyword>
<reference evidence="10" key="1">
    <citation type="journal article" date="2020" name="Fungal Divers.">
        <title>Resolving the Mortierellaceae phylogeny through synthesis of multi-gene phylogenetics and phylogenomics.</title>
        <authorList>
            <person name="Vandepol N."/>
            <person name="Liber J."/>
            <person name="Desiro A."/>
            <person name="Na H."/>
            <person name="Kennedy M."/>
            <person name="Barry K."/>
            <person name="Grigoriev I.V."/>
            <person name="Miller A.N."/>
            <person name="O'Donnell K."/>
            <person name="Stajich J.E."/>
            <person name="Bonito G."/>
        </authorList>
    </citation>
    <scope>NUCLEOTIDE SEQUENCE</scope>
    <source>
        <strain evidence="10">BC1065</strain>
    </source>
</reference>
<dbReference type="InterPro" id="IPR036259">
    <property type="entry name" value="MFS_trans_sf"/>
</dbReference>
<feature type="transmembrane region" description="Helical" evidence="8">
    <location>
        <begin position="498"/>
        <end position="517"/>
    </location>
</feature>
<keyword evidence="3" id="KW-0813">Transport</keyword>
<evidence type="ECO:0000256" key="3">
    <source>
        <dbReference type="ARBA" id="ARBA00022448"/>
    </source>
</evidence>
<sequence>MATPALYFNALAIALGSFQYGHHIGELNSPQKVITSCDPSVIDWQVEPVRAYGNGISDSAREKLLASAGPPSVTGGVPGGLPMCIPMTDSEWSVLVAFLTVGGLLGSLFIGGRMADRFGRRRAMMANNVFLLLGSIVMGQAGAYGPMVFGRFLIGIGCGNFTVIVPLYLAEISPPDLRGTLGTMNQLGIVVGILFSQVLGLYLSTSTGWRVILLAGAALSVLQLLMLPFCVESPRYMALQPGGLYMARRALQTLRGRSDVNGEIRDWTRQDDRAALAEEEGFVGPAGSRGGGGGGEEATNTDPLLPRTPPSHAPSNGGGQTTVGGSRLEDDDEGLQDAGQPQPKVFDAINTPASVGVSVIEFVTWPRYRRPLGILTLVQLSQQLSGINGVMFYSTAIMSTILPTSGAMITVYISMVNVAMTLIAAYLMDRAGRRTLLLVSSSAMGVSSAVLAMSLNYELPMLSAVAIIAFVASFAIGLGPVPFLIIPEVVDTHAVGSASSYALSVNWTTNFIVSVLFLQLKNWLGGSVFFLFAFFLAGITYGTYHVVPETKGKTTDEVIRSWQNSDGF</sequence>
<feature type="region of interest" description="Disordered" evidence="7">
    <location>
        <begin position="278"/>
        <end position="347"/>
    </location>
</feature>
<evidence type="ECO:0000313" key="10">
    <source>
        <dbReference type="EMBL" id="KAG0253586.1"/>
    </source>
</evidence>
<feature type="transmembrane region" description="Helical" evidence="8">
    <location>
        <begin position="461"/>
        <end position="486"/>
    </location>
</feature>
<organism evidence="10 11">
    <name type="scientific">Actinomortierella ambigua</name>
    <dbReference type="NCBI Taxonomy" id="1343610"/>
    <lineage>
        <taxon>Eukaryota</taxon>
        <taxon>Fungi</taxon>
        <taxon>Fungi incertae sedis</taxon>
        <taxon>Mucoromycota</taxon>
        <taxon>Mortierellomycotina</taxon>
        <taxon>Mortierellomycetes</taxon>
        <taxon>Mortierellales</taxon>
        <taxon>Mortierellaceae</taxon>
        <taxon>Actinomortierella</taxon>
    </lineage>
</organism>
<dbReference type="PROSITE" id="PS00216">
    <property type="entry name" value="SUGAR_TRANSPORT_1"/>
    <property type="match status" value="2"/>
</dbReference>
<dbReference type="InterPro" id="IPR003663">
    <property type="entry name" value="Sugar/inositol_transpt"/>
</dbReference>
<feature type="transmembrane region" description="Helical" evidence="8">
    <location>
        <begin position="123"/>
        <end position="143"/>
    </location>
</feature>
<feature type="transmembrane region" description="Helical" evidence="8">
    <location>
        <begin position="92"/>
        <end position="111"/>
    </location>
</feature>
<keyword evidence="6 8" id="KW-0472">Membrane</keyword>
<dbReference type="AlphaFoldDB" id="A0A9P6PT84"/>